<comment type="catalytic activity">
    <reaction evidence="5">
        <text>2-oxosuccinamate + H2O = oxaloacetate + NH4(+)</text>
        <dbReference type="Rhea" id="RHEA:59412"/>
        <dbReference type="ChEBI" id="CHEBI:15377"/>
        <dbReference type="ChEBI" id="CHEBI:16452"/>
        <dbReference type="ChEBI" id="CHEBI:28938"/>
        <dbReference type="ChEBI" id="CHEBI:57735"/>
        <dbReference type="EC" id="3.5.1.3"/>
    </reaction>
    <physiologicalReaction direction="left-to-right" evidence="5">
        <dbReference type="Rhea" id="RHEA:59413"/>
    </physiologicalReaction>
</comment>
<evidence type="ECO:0000313" key="8">
    <source>
        <dbReference type="Proteomes" id="UP000092462"/>
    </source>
</evidence>
<dbReference type="SUPFAM" id="SSF56317">
    <property type="entry name" value="Carbon-nitrogen hydrolase"/>
    <property type="match status" value="1"/>
</dbReference>
<keyword evidence="1" id="KW-0378">Hydrolase</keyword>
<dbReference type="Proteomes" id="UP000092462">
    <property type="component" value="Unassembled WGS sequence"/>
</dbReference>
<accession>A0A1B0GQH6</accession>
<dbReference type="VEuPathDB" id="VectorBase:PPAPM1_003784"/>
<reference evidence="7" key="1">
    <citation type="submission" date="2022-08" db="UniProtKB">
        <authorList>
            <consortium name="EnsemblMetazoa"/>
        </authorList>
    </citation>
    <scope>IDENTIFICATION</scope>
    <source>
        <strain evidence="7">Israel</strain>
    </source>
</reference>
<dbReference type="EC" id="3.5.1.3" evidence="3"/>
<proteinExistence type="predicted"/>
<dbReference type="InterPro" id="IPR003010">
    <property type="entry name" value="C-N_Hydrolase"/>
</dbReference>
<evidence type="ECO:0000256" key="3">
    <source>
        <dbReference type="ARBA" id="ARBA00039118"/>
    </source>
</evidence>
<evidence type="ECO:0000259" key="6">
    <source>
        <dbReference type="PROSITE" id="PS50263"/>
    </source>
</evidence>
<evidence type="ECO:0000313" key="7">
    <source>
        <dbReference type="EnsemblMetazoa" id="PPAI009760-PA"/>
    </source>
</evidence>
<dbReference type="PROSITE" id="PS50263">
    <property type="entry name" value="CN_HYDROLASE"/>
    <property type="match status" value="1"/>
</dbReference>
<dbReference type="PANTHER" id="PTHR23088:SF30">
    <property type="entry name" value="OMEGA-AMIDASE NIT2"/>
    <property type="match status" value="1"/>
</dbReference>
<keyword evidence="8" id="KW-1185">Reference proteome</keyword>
<dbReference type="Gene3D" id="3.60.110.10">
    <property type="entry name" value="Carbon-nitrogen hydrolase"/>
    <property type="match status" value="1"/>
</dbReference>
<name>A0A1B0GQH6_PHLPP</name>
<dbReference type="GO" id="GO:0006541">
    <property type="term" value="P:glutamine metabolic process"/>
    <property type="evidence" value="ECO:0007669"/>
    <property type="project" value="TreeGrafter"/>
</dbReference>
<dbReference type="GO" id="GO:0006528">
    <property type="term" value="P:asparagine metabolic process"/>
    <property type="evidence" value="ECO:0007669"/>
    <property type="project" value="TreeGrafter"/>
</dbReference>
<dbReference type="InterPro" id="IPR036526">
    <property type="entry name" value="C-N_Hydrolase_sf"/>
</dbReference>
<evidence type="ECO:0000256" key="4">
    <source>
        <dbReference type="ARBA" id="ARBA00041576"/>
    </source>
</evidence>
<organism evidence="7 8">
    <name type="scientific">Phlebotomus papatasi</name>
    <name type="common">Sandfly</name>
    <dbReference type="NCBI Taxonomy" id="29031"/>
    <lineage>
        <taxon>Eukaryota</taxon>
        <taxon>Metazoa</taxon>
        <taxon>Ecdysozoa</taxon>
        <taxon>Arthropoda</taxon>
        <taxon>Hexapoda</taxon>
        <taxon>Insecta</taxon>
        <taxon>Pterygota</taxon>
        <taxon>Neoptera</taxon>
        <taxon>Endopterygota</taxon>
        <taxon>Diptera</taxon>
        <taxon>Nematocera</taxon>
        <taxon>Psychodoidea</taxon>
        <taxon>Psychodidae</taxon>
        <taxon>Phlebotomus</taxon>
        <taxon>Phlebotomus</taxon>
    </lineage>
</organism>
<sequence>MDSSKNMGLALIQMHSTADKMQNLHHAGELIREAVAKYNPHIVCLPEFFNAPYDIKLFRTYAEPIPEGITSNFLANLAQELNIHIVGGSIPEIDEEKLYNTCTFWSPRGSLVVKHRKVHLFDVDVPEVITFKESSVLTPGEFLTIAKVEPACIGFGICFDIQFPEMWMKYRERGCNLMIIPSAFPVKYGDMYWELYLRARAVDSQSFVTMISPARNVDSGYVSHGYSMIVDPYGKVIKSAKEDEEIIYVDLDFSLVDKARNEIKLFEMRRPDMFELVLKSVE</sequence>
<evidence type="ECO:0000256" key="2">
    <source>
        <dbReference type="ARBA" id="ARBA00036637"/>
    </source>
</evidence>
<feature type="domain" description="CN hydrolase" evidence="6">
    <location>
        <begin position="7"/>
        <end position="253"/>
    </location>
</feature>
<dbReference type="EnsemblMetazoa" id="PPAI009760-RA">
    <property type="protein sequence ID" value="PPAI009760-PA"/>
    <property type="gene ID" value="PPAI009760"/>
</dbReference>
<dbReference type="GO" id="GO:0006107">
    <property type="term" value="P:oxaloacetate metabolic process"/>
    <property type="evidence" value="ECO:0007669"/>
    <property type="project" value="TreeGrafter"/>
</dbReference>
<evidence type="ECO:0000256" key="5">
    <source>
        <dbReference type="ARBA" id="ARBA00048745"/>
    </source>
</evidence>
<dbReference type="PANTHER" id="PTHR23088">
    <property type="entry name" value="NITRILASE-RELATED"/>
    <property type="match status" value="1"/>
</dbReference>
<dbReference type="EMBL" id="AJVK01017110">
    <property type="status" value="NOT_ANNOTATED_CDS"/>
    <property type="molecule type" value="Genomic_DNA"/>
</dbReference>
<dbReference type="Pfam" id="PF00795">
    <property type="entry name" value="CN_hydrolase"/>
    <property type="match status" value="1"/>
</dbReference>
<comment type="catalytic activity">
    <reaction evidence="2">
        <text>2-oxoglutaramate + H2O = 2-oxoglutarate + NH4(+)</text>
        <dbReference type="Rhea" id="RHEA:32963"/>
        <dbReference type="ChEBI" id="CHEBI:15377"/>
        <dbReference type="ChEBI" id="CHEBI:16769"/>
        <dbReference type="ChEBI" id="CHEBI:16810"/>
        <dbReference type="ChEBI" id="CHEBI:28938"/>
        <dbReference type="EC" id="3.5.1.3"/>
    </reaction>
    <physiologicalReaction direction="left-to-right" evidence="2">
        <dbReference type="Rhea" id="RHEA:32964"/>
    </physiologicalReaction>
</comment>
<dbReference type="AlphaFoldDB" id="A0A1B0GQH6"/>
<dbReference type="GO" id="GO:0050152">
    <property type="term" value="F:omega-amidase activity"/>
    <property type="evidence" value="ECO:0007669"/>
    <property type="project" value="UniProtKB-EC"/>
</dbReference>
<evidence type="ECO:0000256" key="1">
    <source>
        <dbReference type="ARBA" id="ARBA00022801"/>
    </source>
</evidence>
<dbReference type="InterPro" id="IPR045254">
    <property type="entry name" value="Nit1/2_C-N_Hydrolase"/>
</dbReference>
<dbReference type="CDD" id="cd07572">
    <property type="entry name" value="nit"/>
    <property type="match status" value="1"/>
</dbReference>
<dbReference type="VEuPathDB" id="VectorBase:PPAI009760"/>
<dbReference type="GO" id="GO:0005739">
    <property type="term" value="C:mitochondrion"/>
    <property type="evidence" value="ECO:0007669"/>
    <property type="project" value="TreeGrafter"/>
</dbReference>
<protein>
    <recommendedName>
        <fullName evidence="3">omega-amidase</fullName>
        <ecNumber evidence="3">3.5.1.3</ecNumber>
    </recommendedName>
    <alternativeName>
        <fullName evidence="4">Nitrilase homolog 2</fullName>
    </alternativeName>
</protein>